<comment type="similarity">
    <text evidence="1 6">Belongs to the peptidase S8 family.</text>
</comment>
<evidence type="ECO:0000256" key="7">
    <source>
        <dbReference type="SAM" id="SignalP"/>
    </source>
</evidence>
<feature type="active site" description="Charge relay system" evidence="5 6">
    <location>
        <position position="237"/>
    </location>
</feature>
<dbReference type="Gene3D" id="3.40.50.200">
    <property type="entry name" value="Peptidase S8/S53 domain"/>
    <property type="match status" value="1"/>
</dbReference>
<keyword evidence="10" id="KW-1185">Reference proteome</keyword>
<feature type="active site" description="Charge relay system" evidence="5 6">
    <location>
        <position position="531"/>
    </location>
</feature>
<dbReference type="PANTHER" id="PTHR43806">
    <property type="entry name" value="PEPTIDASE S8"/>
    <property type="match status" value="1"/>
</dbReference>
<keyword evidence="4 6" id="KW-0720">Serine protease</keyword>
<reference evidence="9 10" key="2">
    <citation type="submission" date="2016-08" db="EMBL/GenBank/DDBJ databases">
        <title>Pervasive Adenine N6-methylation of Active Genes in Fungi.</title>
        <authorList>
            <consortium name="DOE Joint Genome Institute"/>
            <person name="Mondo S.J."/>
            <person name="Dannebaum R.O."/>
            <person name="Kuo R.C."/>
            <person name="Labutti K."/>
            <person name="Haridas S."/>
            <person name="Kuo A."/>
            <person name="Salamov A."/>
            <person name="Ahrendt S.R."/>
            <person name="Lipzen A."/>
            <person name="Sullivan W."/>
            <person name="Andreopoulos W.B."/>
            <person name="Clum A."/>
            <person name="Lindquist E."/>
            <person name="Daum C."/>
            <person name="Ramamoorthy G.K."/>
            <person name="Gryganskyi A."/>
            <person name="Culley D."/>
            <person name="Magnuson J.K."/>
            <person name="James T.Y."/>
            <person name="O'Malley M.A."/>
            <person name="Stajich J.E."/>
            <person name="Spatafora J.W."/>
            <person name="Visel A."/>
            <person name="Grigoriev I.V."/>
        </authorList>
    </citation>
    <scope>NUCLEOTIDE SEQUENCE [LARGE SCALE GENOMIC DNA]</scope>
    <source>
        <strain evidence="10">finn</strain>
    </source>
</reference>
<feature type="domain" description="Peptidase S8/S53" evidence="8">
    <location>
        <begin position="228"/>
        <end position="555"/>
    </location>
</feature>
<dbReference type="GO" id="GO:0006508">
    <property type="term" value="P:proteolysis"/>
    <property type="evidence" value="ECO:0007669"/>
    <property type="project" value="UniProtKB-KW"/>
</dbReference>
<evidence type="ECO:0000259" key="8">
    <source>
        <dbReference type="Pfam" id="PF00082"/>
    </source>
</evidence>
<keyword evidence="2 6" id="KW-0645">Protease</keyword>
<dbReference type="Pfam" id="PF00082">
    <property type="entry name" value="Peptidase_S8"/>
    <property type="match status" value="1"/>
</dbReference>
<dbReference type="AlphaFoldDB" id="A0A1Y1UWQ9"/>
<feature type="signal peptide" evidence="7">
    <location>
        <begin position="1"/>
        <end position="25"/>
    </location>
</feature>
<sequence length="630" mass="72007">MKNKIFNLLLNLSIIIFITIKRAHSKNSESKNETTKYKNIIKNSNNNNNNRDDDFYMIFVNNTFNNDGLNNKREDINIFINKISNEINDIIIDNKKTYKDTTKLEKFEEKNKLLEKKNNFKKKRESDSKLAYPISSLNDKTIIYSYLSNNVVKIIEKLPYVMACVPDVKLKHASASVNIKKVKKETKWKKVNVRKNSDTHLSLISQGKFNDKLISQYDQNYYYPNSAGKDVDIFIIDNGFNFKHSEFANKDDRVTKCAFKVENAKVVVSDDDEFCEKSDSYHGEKIADVVGGLNHGVAPKANIYGIAMVDEGDEDVDTNVDPNMDDPSFCSDSVVILLSYFIAAMQHIRDSLFRPYKAIFNFSYGIALNYLKEKDKYIIDYWEEFINELVEEGAIFVASAGNENIQVDRNGKPFFYPCSYENVICVGAIDNYGKNPLNILKKKIDEINKQLNLKYSYELRNKENELHMQYLMLKDNLSAEFKNKTMNTENYEVTYFTNYGRKVDIHAPGYVRVSYQDKEGKSHTEVDAGTSYSSPIVVGVAATIMSENPKINFNSKTMLKYLNKVGIKNVINGIKEGNPNILINNGKQIVFSQDNIYFGCGPNNDNKSCSDGLVCSSEGYCISNNNIENS</sequence>
<evidence type="ECO:0000256" key="4">
    <source>
        <dbReference type="ARBA" id="ARBA00022825"/>
    </source>
</evidence>
<gene>
    <name evidence="9" type="ORF">BCR36DRAFT_407000</name>
</gene>
<feature type="chain" id="PRO_5013322235" evidence="7">
    <location>
        <begin position="26"/>
        <end position="630"/>
    </location>
</feature>
<dbReference type="InterPro" id="IPR015500">
    <property type="entry name" value="Peptidase_S8_subtilisin-rel"/>
</dbReference>
<evidence type="ECO:0000313" key="9">
    <source>
        <dbReference type="EMBL" id="ORX42619.1"/>
    </source>
</evidence>
<dbReference type="InterPro" id="IPR036852">
    <property type="entry name" value="Peptidase_S8/S53_dom_sf"/>
</dbReference>
<dbReference type="GO" id="GO:0004252">
    <property type="term" value="F:serine-type endopeptidase activity"/>
    <property type="evidence" value="ECO:0007669"/>
    <property type="project" value="UniProtKB-UniRule"/>
</dbReference>
<dbReference type="PANTHER" id="PTHR43806:SF11">
    <property type="entry name" value="CEREVISIN-RELATED"/>
    <property type="match status" value="1"/>
</dbReference>
<dbReference type="PROSITE" id="PS00138">
    <property type="entry name" value="SUBTILASE_SER"/>
    <property type="match status" value="1"/>
</dbReference>
<dbReference type="PROSITE" id="PS51892">
    <property type="entry name" value="SUBTILASE"/>
    <property type="match status" value="1"/>
</dbReference>
<comment type="caution">
    <text evidence="9">The sequence shown here is derived from an EMBL/GenBank/DDBJ whole genome shotgun (WGS) entry which is preliminary data.</text>
</comment>
<feature type="active site" description="Charge relay system" evidence="5 6">
    <location>
        <position position="282"/>
    </location>
</feature>
<accession>A0A1Y1UWQ9</accession>
<dbReference type="STRING" id="1754191.A0A1Y1UWQ9"/>
<organism evidence="9 10">
    <name type="scientific">Piromyces finnis</name>
    <dbReference type="NCBI Taxonomy" id="1754191"/>
    <lineage>
        <taxon>Eukaryota</taxon>
        <taxon>Fungi</taxon>
        <taxon>Fungi incertae sedis</taxon>
        <taxon>Chytridiomycota</taxon>
        <taxon>Chytridiomycota incertae sedis</taxon>
        <taxon>Neocallimastigomycetes</taxon>
        <taxon>Neocallimastigales</taxon>
        <taxon>Neocallimastigaceae</taxon>
        <taxon>Piromyces</taxon>
    </lineage>
</organism>
<dbReference type="Proteomes" id="UP000193719">
    <property type="component" value="Unassembled WGS sequence"/>
</dbReference>
<dbReference type="OrthoDB" id="206201at2759"/>
<name>A0A1Y1UWQ9_9FUNG</name>
<proteinExistence type="inferred from homology"/>
<dbReference type="SUPFAM" id="SSF52743">
    <property type="entry name" value="Subtilisin-like"/>
    <property type="match status" value="1"/>
</dbReference>
<dbReference type="EMBL" id="MCFH01000062">
    <property type="protein sequence ID" value="ORX42619.1"/>
    <property type="molecule type" value="Genomic_DNA"/>
</dbReference>
<reference evidence="9 10" key="1">
    <citation type="submission" date="2016-08" db="EMBL/GenBank/DDBJ databases">
        <title>Genomes of anaerobic fungi encode conserved fungal cellulosomes for biomass hydrolysis.</title>
        <authorList>
            <consortium name="DOE Joint Genome Institute"/>
            <person name="Haitjema C.H."/>
            <person name="Gilmore S.P."/>
            <person name="Henske J.K."/>
            <person name="Solomon K.V."/>
            <person name="De Groot R."/>
            <person name="Kuo A."/>
            <person name="Mondo S.J."/>
            <person name="Salamov A.A."/>
            <person name="Labutti K."/>
            <person name="Zhao Z."/>
            <person name="Chiniquy J."/>
            <person name="Barry K."/>
            <person name="Brewer H.M."/>
            <person name="Purvine S.O."/>
            <person name="Wright A.T."/>
            <person name="Boxma B."/>
            <person name="Van Alen T."/>
            <person name="Hackstein J.H."/>
            <person name="Baker S.E."/>
            <person name="Grigoriev I.V."/>
            <person name="O'Malley M.A."/>
        </authorList>
    </citation>
    <scope>NUCLEOTIDE SEQUENCE [LARGE SCALE GENOMIC DNA]</scope>
    <source>
        <strain evidence="10">finn</strain>
    </source>
</reference>
<evidence type="ECO:0000256" key="2">
    <source>
        <dbReference type="ARBA" id="ARBA00022670"/>
    </source>
</evidence>
<evidence type="ECO:0000256" key="5">
    <source>
        <dbReference type="PIRSR" id="PIRSR615500-1"/>
    </source>
</evidence>
<protein>
    <submittedName>
        <fullName evidence="9">Subtilisin-like protein</fullName>
    </submittedName>
</protein>
<keyword evidence="3 6" id="KW-0378">Hydrolase</keyword>
<keyword evidence="7" id="KW-0732">Signal</keyword>
<evidence type="ECO:0000256" key="1">
    <source>
        <dbReference type="ARBA" id="ARBA00011073"/>
    </source>
</evidence>
<dbReference type="InterPro" id="IPR023828">
    <property type="entry name" value="Peptidase_S8_Ser-AS"/>
</dbReference>
<dbReference type="InterPro" id="IPR000209">
    <property type="entry name" value="Peptidase_S8/S53_dom"/>
</dbReference>
<dbReference type="InterPro" id="IPR050131">
    <property type="entry name" value="Peptidase_S8_subtilisin-like"/>
</dbReference>
<evidence type="ECO:0000313" key="10">
    <source>
        <dbReference type="Proteomes" id="UP000193719"/>
    </source>
</evidence>
<evidence type="ECO:0000256" key="3">
    <source>
        <dbReference type="ARBA" id="ARBA00022801"/>
    </source>
</evidence>
<dbReference type="PRINTS" id="PR00723">
    <property type="entry name" value="SUBTILISIN"/>
</dbReference>
<evidence type="ECO:0000256" key="6">
    <source>
        <dbReference type="PROSITE-ProRule" id="PRU01240"/>
    </source>
</evidence>